<protein>
    <recommendedName>
        <fullName evidence="4">Carboxypeptidase regulatory-like domain-containing protein</fullName>
    </recommendedName>
</protein>
<organism evidence="2 3">
    <name type="scientific">Agromyces salentinus</name>
    <dbReference type="NCBI Taxonomy" id="269421"/>
    <lineage>
        <taxon>Bacteria</taxon>
        <taxon>Bacillati</taxon>
        <taxon>Actinomycetota</taxon>
        <taxon>Actinomycetes</taxon>
        <taxon>Micrococcales</taxon>
        <taxon>Microbacteriaceae</taxon>
        <taxon>Agromyces</taxon>
    </lineage>
</organism>
<evidence type="ECO:0000313" key="2">
    <source>
        <dbReference type="EMBL" id="GAA1839827.1"/>
    </source>
</evidence>
<evidence type="ECO:0000256" key="1">
    <source>
        <dbReference type="SAM" id="SignalP"/>
    </source>
</evidence>
<feature type="chain" id="PRO_5046375309" description="Carboxypeptidase regulatory-like domain-containing protein" evidence="1">
    <location>
        <begin position="24"/>
        <end position="577"/>
    </location>
</feature>
<sequence>MVGAFAVLPLVAVLGIATSAAGAEPEPVPQAGRGLPSLEALESESAGSAQLTGTVSGVQPDPDIGWSASLVAAYRADAPTSPIAYDITSSAGDFAFDLPAGSYRLSAVTEARATEWSGGGTSFATAATIVVGAGETSVVDFDLDIPALSFSIDPADAPAVYGLGEPGTPLTVEPGTWTPTPDAFAFQWTRGSVPVQGATTDSYTLGSSGEDVLVAVFPKKAGYSEWPSLGGYLQTDPVEGIDELLAAMDPDDETHVSDRFGGFLPSSYVKAEAISVGTRPIRGFPTAGDSYAVLSTGVAAEAIEPGDAAIELSTDIDSAPFEFFDESDETRLRLTVAPPSDAACLALDVMFGTEDYPGALDYPFEPGDIDYFTVESPAFDDAEDGNPPDNHAASPAGRVIDARSPLGLSPEPGWRVNGWSPPLEVNVPLSGAGSVAGDGYTDVIVSVMDISDDFFDSVVIVDNLRFLPAAECRTDGVAVPIADEPPVVEGSVPVITGSARLGARLTVDAGEWAPDGVALSYRWERNGKAIPGATASTYRLGIRDLYSKISVRVTGTLGGADPVTLESAPTARVRLLR</sequence>
<dbReference type="Proteomes" id="UP001501746">
    <property type="component" value="Unassembled WGS sequence"/>
</dbReference>
<comment type="caution">
    <text evidence="2">The sequence shown here is derived from an EMBL/GenBank/DDBJ whole genome shotgun (WGS) entry which is preliminary data.</text>
</comment>
<gene>
    <name evidence="2" type="ORF">GCM10009750_27220</name>
</gene>
<evidence type="ECO:0008006" key="4">
    <source>
        <dbReference type="Google" id="ProtNLM"/>
    </source>
</evidence>
<name>A0ABN2MWI7_9MICO</name>
<keyword evidence="3" id="KW-1185">Reference proteome</keyword>
<dbReference type="Gene3D" id="2.60.40.2700">
    <property type="match status" value="2"/>
</dbReference>
<dbReference type="EMBL" id="BAAANK010000007">
    <property type="protein sequence ID" value="GAA1839827.1"/>
    <property type="molecule type" value="Genomic_DNA"/>
</dbReference>
<keyword evidence="1" id="KW-0732">Signal</keyword>
<proteinExistence type="predicted"/>
<accession>A0ABN2MWI7</accession>
<feature type="signal peptide" evidence="1">
    <location>
        <begin position="1"/>
        <end position="23"/>
    </location>
</feature>
<evidence type="ECO:0000313" key="3">
    <source>
        <dbReference type="Proteomes" id="UP001501746"/>
    </source>
</evidence>
<reference evidence="2 3" key="1">
    <citation type="journal article" date="2019" name="Int. J. Syst. Evol. Microbiol.">
        <title>The Global Catalogue of Microorganisms (GCM) 10K type strain sequencing project: providing services to taxonomists for standard genome sequencing and annotation.</title>
        <authorList>
            <consortium name="The Broad Institute Genomics Platform"/>
            <consortium name="The Broad Institute Genome Sequencing Center for Infectious Disease"/>
            <person name="Wu L."/>
            <person name="Ma J."/>
        </authorList>
    </citation>
    <scope>NUCLEOTIDE SEQUENCE [LARGE SCALE GENOMIC DNA]</scope>
    <source>
        <strain evidence="2 3">JCM 14323</strain>
    </source>
</reference>